<dbReference type="GO" id="GO:0006829">
    <property type="term" value="P:zinc ion transport"/>
    <property type="evidence" value="ECO:0007669"/>
    <property type="project" value="InterPro"/>
</dbReference>
<dbReference type="GO" id="GO:0046873">
    <property type="term" value="F:metal ion transmembrane transporter activity"/>
    <property type="evidence" value="ECO:0007669"/>
    <property type="project" value="InterPro"/>
</dbReference>
<keyword evidence="4 8" id="KW-1133">Transmembrane helix</keyword>
<evidence type="ECO:0000256" key="7">
    <source>
        <dbReference type="SAM" id="MobiDB-lite"/>
    </source>
</evidence>
<comment type="subcellular location">
    <subcellularLocation>
        <location evidence="1">Endomembrane system</location>
        <topology evidence="1">Multi-pass membrane protein</topology>
    </subcellularLocation>
    <subcellularLocation>
        <location evidence="2">Golgi apparatus membrane</location>
    </subcellularLocation>
</comment>
<feature type="transmembrane region" description="Helical" evidence="8">
    <location>
        <begin position="37"/>
        <end position="55"/>
    </location>
</feature>
<name>A0A6G1S3L9_9ACAR</name>
<feature type="transmembrane region" description="Helical" evidence="8">
    <location>
        <begin position="345"/>
        <end position="364"/>
    </location>
</feature>
<evidence type="ECO:0000256" key="8">
    <source>
        <dbReference type="SAM" id="Phobius"/>
    </source>
</evidence>
<keyword evidence="6 8" id="KW-0472">Membrane</keyword>
<evidence type="ECO:0000256" key="6">
    <source>
        <dbReference type="ARBA" id="ARBA00023136"/>
    </source>
</evidence>
<feature type="transmembrane region" description="Helical" evidence="8">
    <location>
        <begin position="411"/>
        <end position="428"/>
    </location>
</feature>
<feature type="compositionally biased region" description="Basic and acidic residues" evidence="7">
    <location>
        <begin position="79"/>
        <end position="96"/>
    </location>
</feature>
<dbReference type="EMBL" id="GGYP01000050">
    <property type="protein sequence ID" value="MDE44821.1"/>
    <property type="molecule type" value="Transcribed_RNA"/>
</dbReference>
<evidence type="ECO:0000256" key="1">
    <source>
        <dbReference type="ARBA" id="ARBA00004127"/>
    </source>
</evidence>
<feature type="compositionally biased region" description="Polar residues" evidence="7">
    <location>
        <begin position="203"/>
        <end position="212"/>
    </location>
</feature>
<feature type="transmembrane region" description="Helical" evidence="8">
    <location>
        <begin position="126"/>
        <end position="145"/>
    </location>
</feature>
<organism evidence="9">
    <name type="scientific">Aceria tosichella</name>
    <name type="common">wheat curl mite</name>
    <dbReference type="NCBI Taxonomy" id="561515"/>
    <lineage>
        <taxon>Eukaryota</taxon>
        <taxon>Metazoa</taxon>
        <taxon>Ecdysozoa</taxon>
        <taxon>Arthropoda</taxon>
        <taxon>Chelicerata</taxon>
        <taxon>Arachnida</taxon>
        <taxon>Acari</taxon>
        <taxon>Acariformes</taxon>
        <taxon>Trombidiformes</taxon>
        <taxon>Prostigmata</taxon>
        <taxon>Eupodina</taxon>
        <taxon>Eriophyoidea</taxon>
        <taxon>Eriophyidae</taxon>
        <taxon>Eriophyinae</taxon>
        <taxon>Aceriini</taxon>
        <taxon>Aceria</taxon>
    </lineage>
</organism>
<evidence type="ECO:0000256" key="4">
    <source>
        <dbReference type="ARBA" id="ARBA00022989"/>
    </source>
</evidence>
<feature type="transmembrane region" description="Helical" evidence="8">
    <location>
        <begin position="311"/>
        <end position="333"/>
    </location>
</feature>
<feature type="region of interest" description="Disordered" evidence="7">
    <location>
        <begin position="200"/>
        <end position="223"/>
    </location>
</feature>
<dbReference type="InterPro" id="IPR045891">
    <property type="entry name" value="ZIP9"/>
</dbReference>
<feature type="transmembrane region" description="Helical" evidence="8">
    <location>
        <begin position="6"/>
        <end position="25"/>
    </location>
</feature>
<dbReference type="GO" id="GO:0000139">
    <property type="term" value="C:Golgi membrane"/>
    <property type="evidence" value="ECO:0007669"/>
    <property type="project" value="UniProtKB-SubCell"/>
</dbReference>
<protein>
    <submittedName>
        <fullName evidence="9">Zinc transporter ZIP9</fullName>
    </submittedName>
</protein>
<evidence type="ECO:0000256" key="5">
    <source>
        <dbReference type="ARBA" id="ARBA00023034"/>
    </source>
</evidence>
<sequence length="429" mass="46304">MGEVYLLWFLSISMLVCSFISGLVPMAFKLSDNKSRLLALLGSGILVGTALAIIIPEGIDSLYGQRNLDYSDGTRHDSLNHVGRKDAKHNDGKLSADDDDNLSSSSSSPNHDQPQAASLLQNSDPAMTWTIGVSLIVGFVLMLIIDQFSIYQSGGGHHHHHHSLDSSSAYEIFKSPRQGNYSLASQDDDIDIGMEEDDRTVIDGSTASTSETKPIKNSDSHNIMMRTSATAATTTPGIPESISTLHNTELPTASNNISNPNRYYDHSRRIVSNYKLKNTKVTPTLGLVIHAAADGIALGAAATTSHRDVEMIIFLAIMLHKAPAAFSLVVLLLHNGLKPPTIRKHLLAFSLSAPIAAIVTYYGLSQQGKEALRRNNATGVAMLFSAGTFLFVATVHVLPELIQNKLLTPKELLFLLGGAFLPLILAQTI</sequence>
<dbReference type="PANTHER" id="PTHR16133">
    <property type="entry name" value="SOLUTE CARRIER FAMILY 39 ZINC TRANSPORTER , MEMBER 9-RELATED"/>
    <property type="match status" value="1"/>
</dbReference>
<keyword evidence="3 8" id="KW-0812">Transmembrane</keyword>
<dbReference type="InterPro" id="IPR003689">
    <property type="entry name" value="ZIP"/>
</dbReference>
<feature type="transmembrane region" description="Helical" evidence="8">
    <location>
        <begin position="285"/>
        <end position="305"/>
    </location>
</feature>
<feature type="transmembrane region" description="Helical" evidence="8">
    <location>
        <begin position="376"/>
        <end position="399"/>
    </location>
</feature>
<dbReference type="Pfam" id="PF02535">
    <property type="entry name" value="Zip"/>
    <property type="match status" value="1"/>
</dbReference>
<gene>
    <name evidence="9" type="primary">SLC39A9</name>
    <name evidence="9" type="ORF">g.2323</name>
</gene>
<evidence type="ECO:0000256" key="2">
    <source>
        <dbReference type="ARBA" id="ARBA00004394"/>
    </source>
</evidence>
<accession>A0A6G1S3L9</accession>
<feature type="region of interest" description="Disordered" evidence="7">
    <location>
        <begin position="79"/>
        <end position="117"/>
    </location>
</feature>
<evidence type="ECO:0000256" key="3">
    <source>
        <dbReference type="ARBA" id="ARBA00022692"/>
    </source>
</evidence>
<evidence type="ECO:0000313" key="9">
    <source>
        <dbReference type="EMBL" id="MDE44821.1"/>
    </source>
</evidence>
<dbReference type="AlphaFoldDB" id="A0A6G1S3L9"/>
<reference evidence="9" key="1">
    <citation type="submission" date="2018-10" db="EMBL/GenBank/DDBJ databases">
        <title>Transcriptome assembly of Aceria tosichella (Wheat curl mite) Type 2.</title>
        <authorList>
            <person name="Scully E.D."/>
            <person name="Geib S.M."/>
            <person name="Palmer N.A."/>
            <person name="Gupta A.K."/>
            <person name="Sarath G."/>
            <person name="Tatineni S."/>
        </authorList>
    </citation>
    <scope>NUCLEOTIDE SEQUENCE</scope>
    <source>
        <strain evidence="9">LincolnNE</strain>
    </source>
</reference>
<dbReference type="PANTHER" id="PTHR16133:SF0">
    <property type="entry name" value="ZINC_IRON REGULATED TRANSPORTER-RELATED PROTEIN 102B, ISOFORM E"/>
    <property type="match status" value="1"/>
</dbReference>
<keyword evidence="5" id="KW-0333">Golgi apparatus</keyword>
<proteinExistence type="predicted"/>